<dbReference type="EMBL" id="GL732562">
    <property type="protein sequence ID" value="EFX77415.1"/>
    <property type="molecule type" value="Genomic_DNA"/>
</dbReference>
<reference evidence="1 2" key="1">
    <citation type="journal article" date="2011" name="Science">
        <title>The ecoresponsive genome of Daphnia pulex.</title>
        <authorList>
            <person name="Colbourne J.K."/>
            <person name="Pfrender M.E."/>
            <person name="Gilbert D."/>
            <person name="Thomas W.K."/>
            <person name="Tucker A."/>
            <person name="Oakley T.H."/>
            <person name="Tokishita S."/>
            <person name="Aerts A."/>
            <person name="Arnold G.J."/>
            <person name="Basu M.K."/>
            <person name="Bauer D.J."/>
            <person name="Caceres C.E."/>
            <person name="Carmel L."/>
            <person name="Casola C."/>
            <person name="Choi J.H."/>
            <person name="Detter J.C."/>
            <person name="Dong Q."/>
            <person name="Dusheyko S."/>
            <person name="Eads B.D."/>
            <person name="Frohlich T."/>
            <person name="Geiler-Samerotte K.A."/>
            <person name="Gerlach D."/>
            <person name="Hatcher P."/>
            <person name="Jogdeo S."/>
            <person name="Krijgsveld J."/>
            <person name="Kriventseva E.V."/>
            <person name="Kultz D."/>
            <person name="Laforsch C."/>
            <person name="Lindquist E."/>
            <person name="Lopez J."/>
            <person name="Manak J.R."/>
            <person name="Muller J."/>
            <person name="Pangilinan J."/>
            <person name="Patwardhan R.P."/>
            <person name="Pitluck S."/>
            <person name="Pritham E.J."/>
            <person name="Rechtsteiner A."/>
            <person name="Rho M."/>
            <person name="Rogozin I.B."/>
            <person name="Sakarya O."/>
            <person name="Salamov A."/>
            <person name="Schaack S."/>
            <person name="Shapiro H."/>
            <person name="Shiga Y."/>
            <person name="Skalitzky C."/>
            <person name="Smith Z."/>
            <person name="Souvorov A."/>
            <person name="Sung W."/>
            <person name="Tang Z."/>
            <person name="Tsuchiya D."/>
            <person name="Tu H."/>
            <person name="Vos H."/>
            <person name="Wang M."/>
            <person name="Wolf Y.I."/>
            <person name="Yamagata H."/>
            <person name="Yamada T."/>
            <person name="Ye Y."/>
            <person name="Shaw J.R."/>
            <person name="Andrews J."/>
            <person name="Crease T.J."/>
            <person name="Tang H."/>
            <person name="Lucas S.M."/>
            <person name="Robertson H.M."/>
            <person name="Bork P."/>
            <person name="Koonin E.V."/>
            <person name="Zdobnov E.M."/>
            <person name="Grigoriev I.V."/>
            <person name="Lynch M."/>
            <person name="Boore J.L."/>
        </authorList>
    </citation>
    <scope>NUCLEOTIDE SEQUENCE [LARGE SCALE GENOMIC DNA]</scope>
</reference>
<protein>
    <submittedName>
        <fullName evidence="1">Uncharacterized protein</fullName>
    </submittedName>
</protein>
<accession>E9GSF5</accession>
<evidence type="ECO:0000313" key="1">
    <source>
        <dbReference type="EMBL" id="EFX77415.1"/>
    </source>
</evidence>
<dbReference type="KEGG" id="dpx:DAPPUDRAFT_305754"/>
<dbReference type="Proteomes" id="UP000000305">
    <property type="component" value="Unassembled WGS sequence"/>
</dbReference>
<gene>
    <name evidence="1" type="ORF">DAPPUDRAFT_305754</name>
</gene>
<proteinExistence type="predicted"/>
<keyword evidence="2" id="KW-1185">Reference proteome</keyword>
<sequence length="147" mass="16780">MSQKLIRSMHHSNVICVPSDVTHQHFGNKAKEGYLKVKSGVTYSSERNDGQNEASIVLDWTNERTIQIVSGRRAEYRDPRRIPPQKTFHGASKRTFPSLFYSCRYADTLAHIEERSLNLFLKCKGGNSGKIRTGNKTFLGKFLNSCW</sequence>
<dbReference type="InParanoid" id="E9GSF5"/>
<dbReference type="AlphaFoldDB" id="E9GSF5"/>
<name>E9GSF5_DAPPU</name>
<evidence type="ECO:0000313" key="2">
    <source>
        <dbReference type="Proteomes" id="UP000000305"/>
    </source>
</evidence>
<dbReference type="HOGENOM" id="CLU_1769946_0_0_1"/>
<organism evidence="1 2">
    <name type="scientific">Daphnia pulex</name>
    <name type="common">Water flea</name>
    <dbReference type="NCBI Taxonomy" id="6669"/>
    <lineage>
        <taxon>Eukaryota</taxon>
        <taxon>Metazoa</taxon>
        <taxon>Ecdysozoa</taxon>
        <taxon>Arthropoda</taxon>
        <taxon>Crustacea</taxon>
        <taxon>Branchiopoda</taxon>
        <taxon>Diplostraca</taxon>
        <taxon>Cladocera</taxon>
        <taxon>Anomopoda</taxon>
        <taxon>Daphniidae</taxon>
        <taxon>Daphnia</taxon>
    </lineage>
</organism>